<keyword evidence="1 4" id="KW-0728">SH3 domain</keyword>
<protein>
    <submittedName>
        <fullName evidence="8">Tyrosine-protein kinase CSK</fullName>
    </submittedName>
</protein>
<dbReference type="GO" id="GO:0048468">
    <property type="term" value="P:cell development"/>
    <property type="evidence" value="ECO:0007669"/>
    <property type="project" value="UniProtKB-ARBA"/>
</dbReference>
<feature type="binding site" evidence="5">
    <location>
        <position position="227"/>
    </location>
    <ligand>
        <name>ATP</name>
        <dbReference type="ChEBI" id="CHEBI:30616"/>
    </ligand>
</feature>
<organism evidence="8 9">
    <name type="scientific">Armadillidium nasatum</name>
    <dbReference type="NCBI Taxonomy" id="96803"/>
    <lineage>
        <taxon>Eukaryota</taxon>
        <taxon>Metazoa</taxon>
        <taxon>Ecdysozoa</taxon>
        <taxon>Arthropoda</taxon>
        <taxon>Crustacea</taxon>
        <taxon>Multicrustacea</taxon>
        <taxon>Malacostraca</taxon>
        <taxon>Eumalacostraca</taxon>
        <taxon>Peracarida</taxon>
        <taxon>Isopoda</taxon>
        <taxon>Oniscidea</taxon>
        <taxon>Crinocheta</taxon>
        <taxon>Armadillidiidae</taxon>
        <taxon>Armadillidium</taxon>
    </lineage>
</organism>
<proteinExistence type="predicted"/>
<dbReference type="Pfam" id="PF00017">
    <property type="entry name" value="SH2"/>
    <property type="match status" value="1"/>
</dbReference>
<dbReference type="Gene3D" id="3.30.505.10">
    <property type="entry name" value="SH2 domain"/>
    <property type="match status" value="1"/>
</dbReference>
<reference evidence="8 9" key="1">
    <citation type="journal article" date="2019" name="PLoS Biol.">
        <title>Sex chromosomes control vertical transmission of feminizing Wolbachia symbionts in an isopod.</title>
        <authorList>
            <person name="Becking T."/>
            <person name="Chebbi M.A."/>
            <person name="Giraud I."/>
            <person name="Moumen B."/>
            <person name="Laverre T."/>
            <person name="Caubet Y."/>
            <person name="Peccoud J."/>
            <person name="Gilbert C."/>
            <person name="Cordaux R."/>
        </authorList>
    </citation>
    <scope>NUCLEOTIDE SEQUENCE [LARGE SCALE GENOMIC DNA]</scope>
    <source>
        <strain evidence="8">ANa2</strain>
        <tissue evidence="8">Whole body excluding digestive tract and cuticle</tissue>
    </source>
</reference>
<evidence type="ECO:0000259" key="6">
    <source>
        <dbReference type="PROSITE" id="PS50001"/>
    </source>
</evidence>
<keyword evidence="8" id="KW-0808">Transferase</keyword>
<keyword evidence="9" id="KW-1185">Reference proteome</keyword>
<dbReference type="SMART" id="SM00252">
    <property type="entry name" value="SH2"/>
    <property type="match status" value="1"/>
</dbReference>
<evidence type="ECO:0000256" key="2">
    <source>
        <dbReference type="ARBA" id="ARBA00022999"/>
    </source>
</evidence>
<feature type="domain" description="SH3" evidence="7">
    <location>
        <begin position="10"/>
        <end position="71"/>
    </location>
</feature>
<dbReference type="InterPro" id="IPR036028">
    <property type="entry name" value="SH3-like_dom_sf"/>
</dbReference>
<evidence type="ECO:0000256" key="5">
    <source>
        <dbReference type="PROSITE-ProRule" id="PRU10141"/>
    </source>
</evidence>
<evidence type="ECO:0000259" key="7">
    <source>
        <dbReference type="PROSITE" id="PS50002"/>
    </source>
</evidence>
<dbReference type="AlphaFoldDB" id="A0A5N5T607"/>
<dbReference type="InterPro" id="IPR001452">
    <property type="entry name" value="SH3_domain"/>
</dbReference>
<dbReference type="SUPFAM" id="SSF50044">
    <property type="entry name" value="SH3-domain"/>
    <property type="match status" value="1"/>
</dbReference>
<accession>A0A5N5T607</accession>
<sequence length="238" mass="27459">MNTPHIKVNLVNRMVKGCHDFDGTRKEDLSFSKMERLTVISHTDDPNWVKARNGKGQEGLIPLDYVTVLQEVKLGSMGWFHGGISREEAEKLLTPREDGFFLVRESTNFPGDYTLCVCFQDKVMRLFIHLEVILDKYKKLTIDDEEDFDTLPSLIEHYEKDADGLCTKLKKFAPNVRFYEAEMKRAFRENNWTIEKCDLTLTDTILGKGEFGDVRLGEFKGQKVAVKTLNDKIFEPEP</sequence>
<dbReference type="SUPFAM" id="SSF55550">
    <property type="entry name" value="SH2 domain"/>
    <property type="match status" value="1"/>
</dbReference>
<dbReference type="PROSITE" id="PS50001">
    <property type="entry name" value="SH2"/>
    <property type="match status" value="1"/>
</dbReference>
<keyword evidence="2 3" id="KW-0727">SH2 domain</keyword>
<evidence type="ECO:0000256" key="3">
    <source>
        <dbReference type="PROSITE-ProRule" id="PRU00191"/>
    </source>
</evidence>
<dbReference type="InterPro" id="IPR036860">
    <property type="entry name" value="SH2_dom_sf"/>
</dbReference>
<dbReference type="SMART" id="SM00326">
    <property type="entry name" value="SH3"/>
    <property type="match status" value="1"/>
</dbReference>
<dbReference type="GO" id="GO:0016301">
    <property type="term" value="F:kinase activity"/>
    <property type="evidence" value="ECO:0007669"/>
    <property type="project" value="UniProtKB-KW"/>
</dbReference>
<dbReference type="Proteomes" id="UP000326759">
    <property type="component" value="Unassembled WGS sequence"/>
</dbReference>
<keyword evidence="5" id="KW-0547">Nucleotide-binding</keyword>
<dbReference type="PROSITE" id="PS50002">
    <property type="entry name" value="SH3"/>
    <property type="match status" value="1"/>
</dbReference>
<dbReference type="Gene3D" id="3.30.200.20">
    <property type="entry name" value="Phosphorylase Kinase, domain 1"/>
    <property type="match status" value="1"/>
</dbReference>
<keyword evidence="5" id="KW-0067">ATP-binding</keyword>
<dbReference type="InterPro" id="IPR051184">
    <property type="entry name" value="Tyrosine-phos_adapter"/>
</dbReference>
<feature type="domain" description="SH2" evidence="6">
    <location>
        <begin position="79"/>
        <end position="173"/>
    </location>
</feature>
<evidence type="ECO:0000313" key="8">
    <source>
        <dbReference type="EMBL" id="KAB7502016.1"/>
    </source>
</evidence>
<dbReference type="Gene3D" id="2.30.30.40">
    <property type="entry name" value="SH3 Domains"/>
    <property type="match status" value="1"/>
</dbReference>
<dbReference type="PRINTS" id="PR00401">
    <property type="entry name" value="SH2DOMAIN"/>
</dbReference>
<comment type="caution">
    <text evidence="8">The sequence shown here is derived from an EMBL/GenBank/DDBJ whole genome shotgun (WGS) entry which is preliminary data.</text>
</comment>
<name>A0A5N5T607_9CRUS</name>
<dbReference type="GO" id="GO:0007167">
    <property type="term" value="P:enzyme-linked receptor protein signaling pathway"/>
    <property type="evidence" value="ECO:0007669"/>
    <property type="project" value="TreeGrafter"/>
</dbReference>
<dbReference type="Pfam" id="PF00018">
    <property type="entry name" value="SH3_1"/>
    <property type="match status" value="1"/>
</dbReference>
<gene>
    <name evidence="8" type="primary">CSK_0</name>
    <name evidence="8" type="ORF">Anas_13306</name>
</gene>
<dbReference type="GO" id="GO:0005737">
    <property type="term" value="C:cytoplasm"/>
    <property type="evidence" value="ECO:0007669"/>
    <property type="project" value="TreeGrafter"/>
</dbReference>
<dbReference type="GO" id="GO:0016477">
    <property type="term" value="P:cell migration"/>
    <property type="evidence" value="ECO:0007669"/>
    <property type="project" value="TreeGrafter"/>
</dbReference>
<dbReference type="GO" id="GO:0035591">
    <property type="term" value="F:signaling adaptor activity"/>
    <property type="evidence" value="ECO:0007669"/>
    <property type="project" value="TreeGrafter"/>
</dbReference>
<dbReference type="InterPro" id="IPR017441">
    <property type="entry name" value="Protein_kinase_ATP_BS"/>
</dbReference>
<keyword evidence="8" id="KW-0418">Kinase</keyword>
<dbReference type="InterPro" id="IPR011009">
    <property type="entry name" value="Kinase-like_dom_sf"/>
</dbReference>
<dbReference type="PANTHER" id="PTHR19969:SF5">
    <property type="entry name" value="CRK-LIKE PROTEIN"/>
    <property type="match status" value="1"/>
</dbReference>
<dbReference type="SUPFAM" id="SSF56112">
    <property type="entry name" value="Protein kinase-like (PK-like)"/>
    <property type="match status" value="1"/>
</dbReference>
<dbReference type="EMBL" id="SEYY01008815">
    <property type="protein sequence ID" value="KAB7502016.1"/>
    <property type="molecule type" value="Genomic_DNA"/>
</dbReference>
<dbReference type="PANTHER" id="PTHR19969">
    <property type="entry name" value="SH2-SH3 ADAPTOR PROTEIN-RELATED"/>
    <property type="match status" value="1"/>
</dbReference>
<evidence type="ECO:0000256" key="4">
    <source>
        <dbReference type="PROSITE-ProRule" id="PRU00192"/>
    </source>
</evidence>
<dbReference type="GO" id="GO:0005524">
    <property type="term" value="F:ATP binding"/>
    <property type="evidence" value="ECO:0007669"/>
    <property type="project" value="UniProtKB-UniRule"/>
</dbReference>
<evidence type="ECO:0000256" key="1">
    <source>
        <dbReference type="ARBA" id="ARBA00022443"/>
    </source>
</evidence>
<dbReference type="GO" id="GO:0030971">
    <property type="term" value="F:receptor tyrosine kinase binding"/>
    <property type="evidence" value="ECO:0007669"/>
    <property type="project" value="TreeGrafter"/>
</dbReference>
<dbReference type="PROSITE" id="PS00107">
    <property type="entry name" value="PROTEIN_KINASE_ATP"/>
    <property type="match status" value="1"/>
</dbReference>
<evidence type="ECO:0000313" key="9">
    <source>
        <dbReference type="Proteomes" id="UP000326759"/>
    </source>
</evidence>
<dbReference type="OrthoDB" id="346907at2759"/>
<dbReference type="InterPro" id="IPR000980">
    <property type="entry name" value="SH2"/>
</dbReference>